<evidence type="ECO:0000313" key="2">
    <source>
        <dbReference type="EMBL" id="EJX03063.1"/>
    </source>
</evidence>
<dbReference type="EMBL" id="AMCI01002318">
    <property type="protein sequence ID" value="EJX03063.1"/>
    <property type="molecule type" value="Genomic_DNA"/>
</dbReference>
<accession>J9GLM4</accession>
<proteinExistence type="predicted"/>
<comment type="caution">
    <text evidence="2">The sequence shown here is derived from an EMBL/GenBank/DDBJ whole genome shotgun (WGS) entry which is preliminary data.</text>
</comment>
<name>J9GLM4_9ZZZZ</name>
<sequence>MRPSDSRLRSSPACAASHPEPRAGPSGPDTYPDHAQHCPQTGCLPMRDRDRFPCLRCRERLLRGRPRSKSSR</sequence>
<feature type="region of interest" description="Disordered" evidence="1">
    <location>
        <begin position="1"/>
        <end position="36"/>
    </location>
</feature>
<organism evidence="2">
    <name type="scientific">gut metagenome</name>
    <dbReference type="NCBI Taxonomy" id="749906"/>
    <lineage>
        <taxon>unclassified sequences</taxon>
        <taxon>metagenomes</taxon>
        <taxon>organismal metagenomes</taxon>
    </lineage>
</organism>
<evidence type="ECO:0000256" key="1">
    <source>
        <dbReference type="SAM" id="MobiDB-lite"/>
    </source>
</evidence>
<protein>
    <submittedName>
        <fullName evidence="2">Uncharacterized protein</fullName>
    </submittedName>
</protein>
<gene>
    <name evidence="2" type="ORF">EVA_08831</name>
</gene>
<reference evidence="2" key="1">
    <citation type="journal article" date="2012" name="PLoS ONE">
        <title>Gene sets for utilization of primary and secondary nutrition supplies in the distal gut of endangered iberian lynx.</title>
        <authorList>
            <person name="Alcaide M."/>
            <person name="Messina E."/>
            <person name="Richter M."/>
            <person name="Bargiela R."/>
            <person name="Peplies J."/>
            <person name="Huws S.A."/>
            <person name="Newbold C.J."/>
            <person name="Golyshin P.N."/>
            <person name="Simon M.A."/>
            <person name="Lopez G."/>
            <person name="Yakimov M.M."/>
            <person name="Ferrer M."/>
        </authorList>
    </citation>
    <scope>NUCLEOTIDE SEQUENCE</scope>
</reference>
<dbReference type="AlphaFoldDB" id="J9GLM4"/>